<dbReference type="InterPro" id="IPR027417">
    <property type="entry name" value="P-loop_NTPase"/>
</dbReference>
<evidence type="ECO:0000313" key="7">
    <source>
        <dbReference type="Proteomes" id="UP000001564"/>
    </source>
</evidence>
<dbReference type="PROSITE" id="PS00211">
    <property type="entry name" value="ABC_TRANSPORTER_1"/>
    <property type="match status" value="1"/>
</dbReference>
<keyword evidence="7" id="KW-1185">Reference proteome</keyword>
<dbReference type="InterPro" id="IPR003593">
    <property type="entry name" value="AAA+_ATPase"/>
</dbReference>
<evidence type="ECO:0000256" key="2">
    <source>
        <dbReference type="ARBA" id="ARBA00022448"/>
    </source>
</evidence>
<dbReference type="InterPro" id="IPR003439">
    <property type="entry name" value="ABC_transporter-like_ATP-bd"/>
</dbReference>
<dbReference type="GO" id="GO:0016887">
    <property type="term" value="F:ATP hydrolysis activity"/>
    <property type="evidence" value="ECO:0007669"/>
    <property type="project" value="InterPro"/>
</dbReference>
<reference evidence="6 7" key="1">
    <citation type="journal article" date="2008" name="J. Bacteriol.">
        <title>The genome sequence of the tomato-pathogenic actinomycete Clavibacter michiganensis subsp. michiganensis NCPPB382 reveals a large island involved in pathogenicity.</title>
        <authorList>
            <person name="Gartemann K.H."/>
            <person name="Abt B."/>
            <person name="Bekel T."/>
            <person name="Burger A."/>
            <person name="Engemann J."/>
            <person name="Flugel M."/>
            <person name="Gaigalat L."/>
            <person name="Goesmann A."/>
            <person name="Grafen I."/>
            <person name="Kalinowski J."/>
            <person name="Kaup O."/>
            <person name="Kirchner O."/>
            <person name="Krause L."/>
            <person name="Linke B."/>
            <person name="McHardy A."/>
            <person name="Meyer F."/>
            <person name="Pohle S."/>
            <person name="Ruckert C."/>
            <person name="Schneiker S."/>
            <person name="Zellermann E.M."/>
            <person name="Puhler A."/>
            <person name="Eichenlaub R."/>
            <person name="Kaiser O."/>
            <person name="Bartels D."/>
        </authorList>
    </citation>
    <scope>NUCLEOTIDE SEQUENCE [LARGE SCALE GENOMIC DNA]</scope>
    <source>
        <strain evidence="6 7">NCPPB 382</strain>
    </source>
</reference>
<evidence type="ECO:0000259" key="5">
    <source>
        <dbReference type="PROSITE" id="PS50893"/>
    </source>
</evidence>
<comment type="similarity">
    <text evidence="1">Belongs to the ABC transporter superfamily.</text>
</comment>
<dbReference type="Pfam" id="PF00005">
    <property type="entry name" value="ABC_tran"/>
    <property type="match status" value="1"/>
</dbReference>
<accession>A5CV51</accession>
<dbReference type="GO" id="GO:0005524">
    <property type="term" value="F:ATP binding"/>
    <property type="evidence" value="ECO:0007669"/>
    <property type="project" value="UniProtKB-KW"/>
</dbReference>
<dbReference type="PROSITE" id="PS50893">
    <property type="entry name" value="ABC_TRANSPORTER_2"/>
    <property type="match status" value="1"/>
</dbReference>
<keyword evidence="4 6" id="KW-0067">ATP-binding</keyword>
<evidence type="ECO:0000313" key="6">
    <source>
        <dbReference type="EMBL" id="CAN02990.1"/>
    </source>
</evidence>
<dbReference type="KEGG" id="cmi:CMM_2903"/>
<dbReference type="InterPro" id="IPR017871">
    <property type="entry name" value="ABC_transporter-like_CS"/>
</dbReference>
<dbReference type="Proteomes" id="UP000001564">
    <property type="component" value="Chromosome"/>
</dbReference>
<proteinExistence type="inferred from homology"/>
<evidence type="ECO:0000256" key="4">
    <source>
        <dbReference type="ARBA" id="ARBA00022840"/>
    </source>
</evidence>
<dbReference type="eggNOG" id="COG1131">
    <property type="taxonomic scope" value="Bacteria"/>
</dbReference>
<dbReference type="GeneID" id="92948919"/>
<keyword evidence="2" id="KW-0813">Transport</keyword>
<name>A5CV51_CLAM3</name>
<dbReference type="AlphaFoldDB" id="A5CV51"/>
<organism evidence="6 7">
    <name type="scientific">Clavibacter michiganensis subsp. michiganensis (strain NCPPB 382)</name>
    <dbReference type="NCBI Taxonomy" id="443906"/>
    <lineage>
        <taxon>Bacteria</taxon>
        <taxon>Bacillati</taxon>
        <taxon>Actinomycetota</taxon>
        <taxon>Actinomycetes</taxon>
        <taxon>Micrococcales</taxon>
        <taxon>Microbacteriaceae</taxon>
        <taxon>Clavibacter</taxon>
    </lineage>
</organism>
<protein>
    <submittedName>
        <fullName evidence="6">ABC transporter, ATP-binding protein</fullName>
    </submittedName>
</protein>
<dbReference type="RefSeq" id="WP_012039591.1">
    <property type="nucleotide sequence ID" value="NC_009480.1"/>
</dbReference>
<dbReference type="PANTHER" id="PTHR43335">
    <property type="entry name" value="ABC TRANSPORTER, ATP-BINDING PROTEIN"/>
    <property type="match status" value="1"/>
</dbReference>
<dbReference type="HOGENOM" id="CLU_000604_1_2_11"/>
<feature type="domain" description="ABC transporter" evidence="5">
    <location>
        <begin position="6"/>
        <end position="238"/>
    </location>
</feature>
<dbReference type="SMART" id="SM00382">
    <property type="entry name" value="AAA"/>
    <property type="match status" value="1"/>
</dbReference>
<evidence type="ECO:0000256" key="1">
    <source>
        <dbReference type="ARBA" id="ARBA00005417"/>
    </source>
</evidence>
<dbReference type="Gene3D" id="3.40.50.300">
    <property type="entry name" value="P-loop containing nucleotide triphosphate hydrolases"/>
    <property type="match status" value="1"/>
</dbReference>
<dbReference type="EMBL" id="AM711867">
    <property type="protein sequence ID" value="CAN02990.1"/>
    <property type="molecule type" value="Genomic_DNA"/>
</dbReference>
<keyword evidence="3" id="KW-0547">Nucleotide-binding</keyword>
<evidence type="ECO:0000256" key="3">
    <source>
        <dbReference type="ARBA" id="ARBA00022741"/>
    </source>
</evidence>
<gene>
    <name evidence="6" type="ordered locus">CMM_2903</name>
</gene>
<dbReference type="PANTHER" id="PTHR43335:SF2">
    <property type="entry name" value="ABC TRANSPORTER, ATP-BINDING PROTEIN"/>
    <property type="match status" value="1"/>
</dbReference>
<dbReference type="SUPFAM" id="SSF52540">
    <property type="entry name" value="P-loop containing nucleoside triphosphate hydrolases"/>
    <property type="match status" value="1"/>
</dbReference>
<sequence>MSMSILRLEEISFAYRRGGDVLDGLRLQFDAGRTVLLGPNGAGKSTLLALAADALSPRAGRVVLESVGSPRIRASRRAYRSRVAWLPQQITPFPGLTVREHVAYAGWLKGLSRRDAWRRAVGALDVVDLGAKADLRATELSGGQARRMGIAGALVHDSEVILLDEPTAGLDPSQRERFRGILRRIAPEVAVVVSTHQTEDVHESYDRVVLLHRGRVPFEGTVREFVGPSSATEDVRDSVARAYARHVPEED</sequence>